<dbReference type="RefSeq" id="WP_066243300.1">
    <property type="nucleotide sequence ID" value="NZ_LSGP01000020.1"/>
</dbReference>
<organism evidence="6 7">
    <name type="scientific">Anaerosporomusa subterranea</name>
    <dbReference type="NCBI Taxonomy" id="1794912"/>
    <lineage>
        <taxon>Bacteria</taxon>
        <taxon>Bacillati</taxon>
        <taxon>Bacillota</taxon>
        <taxon>Negativicutes</taxon>
        <taxon>Acetonemataceae</taxon>
        <taxon>Anaerosporomusa</taxon>
    </lineage>
</organism>
<keyword evidence="7" id="KW-1185">Reference proteome</keyword>
<dbReference type="GO" id="GO:0042626">
    <property type="term" value="F:ATPase-coupled transmembrane transporter activity"/>
    <property type="evidence" value="ECO:0007669"/>
    <property type="project" value="InterPro"/>
</dbReference>
<dbReference type="SMART" id="SM00062">
    <property type="entry name" value="PBPb"/>
    <property type="match status" value="1"/>
</dbReference>
<dbReference type="AlphaFoldDB" id="A0A154BP75"/>
<dbReference type="STRING" id="1794912.AXX12_10760"/>
<dbReference type="GO" id="GO:0042597">
    <property type="term" value="C:periplasmic space"/>
    <property type="evidence" value="ECO:0007669"/>
    <property type="project" value="UniProtKB-SubCell"/>
</dbReference>
<protein>
    <submittedName>
        <fullName evidence="6">ABC transporter substrate-binding protein</fullName>
    </submittedName>
</protein>
<dbReference type="Pfam" id="PF09084">
    <property type="entry name" value="NMT1"/>
    <property type="match status" value="1"/>
</dbReference>
<keyword evidence="3" id="KW-0813">Transport</keyword>
<evidence type="ECO:0000313" key="7">
    <source>
        <dbReference type="Proteomes" id="UP000076268"/>
    </source>
</evidence>
<dbReference type="Proteomes" id="UP000076268">
    <property type="component" value="Unassembled WGS sequence"/>
</dbReference>
<keyword evidence="4" id="KW-0732">Signal</keyword>
<evidence type="ECO:0000256" key="2">
    <source>
        <dbReference type="ARBA" id="ARBA00010742"/>
    </source>
</evidence>
<evidence type="ECO:0000256" key="4">
    <source>
        <dbReference type="ARBA" id="ARBA00022729"/>
    </source>
</evidence>
<sequence>MSLSSKKFVVLAISLLLVFIVVGCGSENKPATPEKPKVISITYVKAPLNVPSIVEKKLGLFDKEFGPDNIKIELPEITVGPKQTEAMAAGAVDFAHGLGGTTAIMAAANGVDLKIIGIYSRAPKAFVLLAKDPSIKSLADLKGKKVAGPKGTVLHQLLLTALTKNSLQADDVQFVAMDIPGSVAALMNGSVDFALAAGPDALRAEQAGARIITTGEGLIEATIVTAVRGEFLRKYPDLVKRFVKTHQATQEYLKTNQQDVLAITTAETGLAIDMVNKMYPWYDFNSTIKPSDIEELKKTQDFLMKNGMQAKAISIEELIAK</sequence>
<dbReference type="EMBL" id="LSGP01000020">
    <property type="protein sequence ID" value="KYZ75685.1"/>
    <property type="molecule type" value="Genomic_DNA"/>
</dbReference>
<name>A0A154BP75_ANASB</name>
<dbReference type="Gene3D" id="3.40.190.10">
    <property type="entry name" value="Periplasmic binding protein-like II"/>
    <property type="match status" value="2"/>
</dbReference>
<gene>
    <name evidence="6" type="ORF">AXX12_10760</name>
</gene>
<evidence type="ECO:0000259" key="5">
    <source>
        <dbReference type="SMART" id="SM00062"/>
    </source>
</evidence>
<comment type="subcellular location">
    <subcellularLocation>
        <location evidence="1">Periplasm</location>
    </subcellularLocation>
</comment>
<evidence type="ECO:0000313" key="6">
    <source>
        <dbReference type="EMBL" id="KYZ75685.1"/>
    </source>
</evidence>
<feature type="domain" description="Solute-binding protein family 3/N-terminal" evidence="5">
    <location>
        <begin position="38"/>
        <end position="256"/>
    </location>
</feature>
<evidence type="ECO:0000256" key="1">
    <source>
        <dbReference type="ARBA" id="ARBA00004418"/>
    </source>
</evidence>
<dbReference type="GO" id="GO:0016020">
    <property type="term" value="C:membrane"/>
    <property type="evidence" value="ECO:0007669"/>
    <property type="project" value="InterPro"/>
</dbReference>
<dbReference type="InterPro" id="IPR015168">
    <property type="entry name" value="SsuA/THI5"/>
</dbReference>
<dbReference type="PANTHER" id="PTHR30024:SF42">
    <property type="entry name" value="ALIPHATIC SULFONATES-BINDING PROTEIN-RELATED"/>
    <property type="match status" value="1"/>
</dbReference>
<dbReference type="SUPFAM" id="SSF53850">
    <property type="entry name" value="Periplasmic binding protein-like II"/>
    <property type="match status" value="1"/>
</dbReference>
<dbReference type="PANTHER" id="PTHR30024">
    <property type="entry name" value="ALIPHATIC SULFONATES-BINDING PROTEIN-RELATED"/>
    <property type="match status" value="1"/>
</dbReference>
<dbReference type="CDD" id="cd01008">
    <property type="entry name" value="PBP2_NrtA_SsuA_CpmA_like"/>
    <property type="match status" value="1"/>
</dbReference>
<dbReference type="InterPro" id="IPR001638">
    <property type="entry name" value="Solute-binding_3/MltF_N"/>
</dbReference>
<comment type="similarity">
    <text evidence="2">Belongs to the bacterial solute-binding protein SsuA/TauA family.</text>
</comment>
<dbReference type="InterPro" id="IPR010067">
    <property type="entry name" value="ABC_SsuA_sub-bd"/>
</dbReference>
<dbReference type="OrthoDB" id="9814375at2"/>
<dbReference type="PROSITE" id="PS51257">
    <property type="entry name" value="PROKAR_LIPOPROTEIN"/>
    <property type="match status" value="1"/>
</dbReference>
<evidence type="ECO:0000256" key="3">
    <source>
        <dbReference type="ARBA" id="ARBA00022448"/>
    </source>
</evidence>
<accession>A0A154BP75</accession>
<dbReference type="NCBIfam" id="TIGR01728">
    <property type="entry name" value="SsuA_fam"/>
    <property type="match status" value="1"/>
</dbReference>
<comment type="caution">
    <text evidence="6">The sequence shown here is derived from an EMBL/GenBank/DDBJ whole genome shotgun (WGS) entry which is preliminary data.</text>
</comment>
<proteinExistence type="inferred from homology"/>
<reference evidence="6 7" key="1">
    <citation type="submission" date="2016-02" db="EMBL/GenBank/DDBJ databases">
        <title>Anaerosporomusa subterraneum gen. nov., sp. nov., a spore-forming obligate anaerobe isolated from saprolite.</title>
        <authorList>
            <person name="Choi J.K."/>
            <person name="Shah M."/>
            <person name="Yee N."/>
        </authorList>
    </citation>
    <scope>NUCLEOTIDE SEQUENCE [LARGE SCALE GENOMIC DNA]</scope>
    <source>
        <strain evidence="6 7">RU4</strain>
    </source>
</reference>